<dbReference type="PANTHER" id="PTHR43077">
    <property type="entry name" value="TRANSPORT PERMEASE YVFS-RELATED"/>
    <property type="match status" value="1"/>
</dbReference>
<evidence type="ECO:0000313" key="9">
    <source>
        <dbReference type="Proteomes" id="UP000182589"/>
    </source>
</evidence>
<dbReference type="InterPro" id="IPR017501">
    <property type="entry name" value="Phage_infect_YhgE_C"/>
</dbReference>
<feature type="transmembrane region" description="Helical" evidence="5">
    <location>
        <begin position="580"/>
        <end position="600"/>
    </location>
</feature>
<accession>A0A1H2TTP1</accession>
<evidence type="ECO:0000259" key="6">
    <source>
        <dbReference type="Pfam" id="PF12698"/>
    </source>
</evidence>
<dbReference type="RefSeq" id="WP_074692757.1">
    <property type="nucleotide sequence ID" value="NZ_BSRA01000008.1"/>
</dbReference>
<gene>
    <name evidence="7" type="ORF">Heshes_16620</name>
    <name evidence="8" type="ORF">SAMN04489725_106104</name>
</gene>
<dbReference type="NCBIfam" id="TIGR03057">
    <property type="entry name" value="xxxLxxG_by_4"/>
    <property type="match status" value="2"/>
</dbReference>
<reference evidence="7" key="3">
    <citation type="submission" date="2023-02" db="EMBL/GenBank/DDBJ databases">
        <title>Proposal of a novel subspecies: Alicyclobacillus hesperidum subspecies aegle.</title>
        <authorList>
            <person name="Goto K."/>
            <person name="Fujii T."/>
            <person name="Yasui K."/>
            <person name="Mochida K."/>
            <person name="Kato-Tanaka Y."/>
            <person name="Morohoshi S."/>
            <person name="An S.Y."/>
            <person name="Kasai H."/>
            <person name="Yokota A."/>
        </authorList>
    </citation>
    <scope>NUCLEOTIDE SEQUENCE</scope>
    <source>
        <strain evidence="7">DSM 12766</strain>
    </source>
</reference>
<protein>
    <submittedName>
        <fullName evidence="7">Phage infection protein</fullName>
    </submittedName>
    <submittedName>
        <fullName evidence="8">Putative membrane protein</fullName>
    </submittedName>
</protein>
<dbReference type="Gene3D" id="3.40.1710.10">
    <property type="entry name" value="abc type-2 transporter like domain"/>
    <property type="match status" value="1"/>
</dbReference>
<reference evidence="9" key="2">
    <citation type="submission" date="2016-10" db="EMBL/GenBank/DDBJ databases">
        <authorList>
            <person name="Varghese N."/>
        </authorList>
    </citation>
    <scope>NUCLEOTIDE SEQUENCE [LARGE SCALE GENOMIC DNA]</scope>
    <source>
        <strain evidence="9">DSM 12489</strain>
    </source>
</reference>
<dbReference type="Pfam" id="PF12698">
    <property type="entry name" value="ABC2_membrane_3"/>
    <property type="match status" value="2"/>
</dbReference>
<evidence type="ECO:0000256" key="1">
    <source>
        <dbReference type="ARBA" id="ARBA00004141"/>
    </source>
</evidence>
<dbReference type="NCBIfam" id="TIGR03061">
    <property type="entry name" value="pip_yhgE_Nterm"/>
    <property type="match status" value="1"/>
</dbReference>
<dbReference type="GO" id="GO:0140359">
    <property type="term" value="F:ABC-type transporter activity"/>
    <property type="evidence" value="ECO:0007669"/>
    <property type="project" value="InterPro"/>
</dbReference>
<keyword evidence="9" id="KW-1185">Reference proteome</keyword>
<feature type="transmembrane region" description="Helical" evidence="5">
    <location>
        <begin position="520"/>
        <end position="544"/>
    </location>
</feature>
<dbReference type="InterPro" id="IPR023908">
    <property type="entry name" value="xxxLxxG_rpt"/>
</dbReference>
<dbReference type="InterPro" id="IPR013525">
    <property type="entry name" value="ABC2_TM"/>
</dbReference>
<dbReference type="InterPro" id="IPR011049">
    <property type="entry name" value="Serralysin-like_metalloprot_C"/>
</dbReference>
<evidence type="ECO:0000256" key="4">
    <source>
        <dbReference type="ARBA" id="ARBA00023136"/>
    </source>
</evidence>
<evidence type="ECO:0000256" key="5">
    <source>
        <dbReference type="SAM" id="Phobius"/>
    </source>
</evidence>
<dbReference type="PANTHER" id="PTHR43077:SF5">
    <property type="entry name" value="PHAGE INFECTION PROTEIN"/>
    <property type="match status" value="1"/>
</dbReference>
<dbReference type="EMBL" id="FNOJ01000006">
    <property type="protein sequence ID" value="SDW46689.1"/>
    <property type="molecule type" value="Genomic_DNA"/>
</dbReference>
<evidence type="ECO:0000313" key="7">
    <source>
        <dbReference type="EMBL" id="GLV13978.1"/>
    </source>
</evidence>
<dbReference type="GO" id="GO:0016020">
    <property type="term" value="C:membrane"/>
    <property type="evidence" value="ECO:0007669"/>
    <property type="project" value="UniProtKB-SubCell"/>
</dbReference>
<keyword evidence="2 5" id="KW-0812">Transmembrane</keyword>
<feature type="domain" description="ABC-2 type transporter transmembrane" evidence="6">
    <location>
        <begin position="26"/>
        <end position="180"/>
    </location>
</feature>
<feature type="domain" description="ABC-2 type transporter transmembrane" evidence="6">
    <location>
        <begin position="413"/>
        <end position="653"/>
    </location>
</feature>
<organism evidence="8 9">
    <name type="scientific">Alicyclobacillus hesperidum</name>
    <dbReference type="NCBI Taxonomy" id="89784"/>
    <lineage>
        <taxon>Bacteria</taxon>
        <taxon>Bacillati</taxon>
        <taxon>Bacillota</taxon>
        <taxon>Bacilli</taxon>
        <taxon>Bacillales</taxon>
        <taxon>Alicyclobacillaceae</taxon>
        <taxon>Alicyclobacillus</taxon>
    </lineage>
</organism>
<feature type="transmembrane region" description="Helical" evidence="5">
    <location>
        <begin position="641"/>
        <end position="660"/>
    </location>
</feature>
<reference evidence="8" key="1">
    <citation type="submission" date="2016-10" db="EMBL/GenBank/DDBJ databases">
        <authorList>
            <person name="de Groot N.N."/>
        </authorList>
    </citation>
    <scope>NUCLEOTIDE SEQUENCE [LARGE SCALE GENOMIC DNA]</scope>
    <source>
        <strain evidence="8">DSM 12489</strain>
    </source>
</reference>
<dbReference type="Proteomes" id="UP001157137">
    <property type="component" value="Unassembled WGS sequence"/>
</dbReference>
<comment type="subcellular location">
    <subcellularLocation>
        <location evidence="1">Membrane</location>
        <topology evidence="1">Multi-pass membrane protein</topology>
    </subcellularLocation>
</comment>
<dbReference type="SUPFAM" id="SSF101967">
    <property type="entry name" value="Adhesin YadA, collagen-binding domain"/>
    <property type="match status" value="1"/>
</dbReference>
<name>A0A1H2TTP1_9BACL</name>
<feature type="transmembrane region" description="Helical" evidence="5">
    <location>
        <begin position="25"/>
        <end position="46"/>
    </location>
</feature>
<dbReference type="NCBIfam" id="TIGR03062">
    <property type="entry name" value="pip_yhgE_Cterm"/>
    <property type="match status" value="1"/>
</dbReference>
<dbReference type="Proteomes" id="UP000182589">
    <property type="component" value="Unassembled WGS sequence"/>
</dbReference>
<keyword evidence="3 5" id="KW-1133">Transmembrane helix</keyword>
<dbReference type="InterPro" id="IPR017500">
    <property type="entry name" value="Phage_infect_YhgE_N"/>
</dbReference>
<keyword evidence="4 5" id="KW-0472">Membrane</keyword>
<evidence type="ECO:0000313" key="8">
    <source>
        <dbReference type="EMBL" id="SDW46689.1"/>
    </source>
</evidence>
<evidence type="ECO:0000256" key="2">
    <source>
        <dbReference type="ARBA" id="ARBA00022692"/>
    </source>
</evidence>
<dbReference type="AlphaFoldDB" id="A0A1H2TTP1"/>
<dbReference type="InterPro" id="IPR051328">
    <property type="entry name" value="T7SS_ABC-Transporter"/>
</dbReference>
<feature type="transmembrane region" description="Helical" evidence="5">
    <location>
        <begin position="480"/>
        <end position="500"/>
    </location>
</feature>
<dbReference type="EMBL" id="BSRA01000008">
    <property type="protein sequence ID" value="GLV13978.1"/>
    <property type="molecule type" value="Genomic_DNA"/>
</dbReference>
<proteinExistence type="predicted"/>
<evidence type="ECO:0000256" key="3">
    <source>
        <dbReference type="ARBA" id="ARBA00022989"/>
    </source>
</evidence>
<feature type="transmembrane region" description="Helical" evidence="5">
    <location>
        <begin position="550"/>
        <end position="573"/>
    </location>
</feature>
<sequence>METGGFWATVGQEWSSNLRSWRNRIQVFGILLIPVLYAATFLWAFWNPYGHLERLPVAVVNEDRGATLDGKRIDAGAQMVNRLKTDHNLGWRIVNAKEAEQGMVNGTYIMTITIPSNFSQEAANAATQPGAPQPTIQSVTNDRHNYIAGIVGRNAMVKLEEQTASQLARSYAENVVSGLVSAQAGIRAASRGASQVAAGAGKLEAASGSLMSGAQQVESGATRLANNLQTAATGAGQVASGAAKAQQAATQLAAGMAQLTQGAAQVQTGAKQLQSGSAVLATGADRAATGASQVAGGAQQVADGLAALAKANPALAGSAQFQSLLTASQQVAAGSAQVASANQSLAANARKLASGAGAVAQGSQALTTGIDKASSGAQQLAVGDEKVARGASQLAAGMSGLQGGAARLASGAQGLRQGIGRYTNGVASVTSGAQTLASHLQSAAQSMPTVHHTQIVNAIADPVGVHQLEAGNINTYGNGFAPYFLSLGLYVGVLLMSVIISFRDPPSIPSSGFAWFASKWLMIGAMAVVQALLADLVLLAGLGVHTTHPVWFVLFSVLTSLVFAAILLFFVAAMQNPGRFIGVILLILQLTSSSGTYPVVLSPKFFQKLGPWLPMHYTVDGFRYIIGGGNSTAMTTDIWRLMAYGIVFLALSCVFFAAMYRRRYKGAMAGKPATLQA</sequence>
<dbReference type="STRING" id="89784.SAMN04489725_106104"/>